<organism evidence="5 6">
    <name type="scientific">Zopfia rhizophila CBS 207.26</name>
    <dbReference type="NCBI Taxonomy" id="1314779"/>
    <lineage>
        <taxon>Eukaryota</taxon>
        <taxon>Fungi</taxon>
        <taxon>Dikarya</taxon>
        <taxon>Ascomycota</taxon>
        <taxon>Pezizomycotina</taxon>
        <taxon>Dothideomycetes</taxon>
        <taxon>Dothideomycetes incertae sedis</taxon>
        <taxon>Zopfiaceae</taxon>
        <taxon>Zopfia</taxon>
    </lineage>
</organism>
<dbReference type="GO" id="GO:0050660">
    <property type="term" value="F:flavin adenine dinucleotide binding"/>
    <property type="evidence" value="ECO:0007669"/>
    <property type="project" value="InterPro"/>
</dbReference>
<protein>
    <submittedName>
        <fullName evidence="5">Monooxygenase</fullName>
    </submittedName>
</protein>
<dbReference type="Proteomes" id="UP000800200">
    <property type="component" value="Unassembled WGS sequence"/>
</dbReference>
<keyword evidence="5" id="KW-0503">Monooxygenase</keyword>
<name>A0A6A6D996_9PEZI</name>
<dbReference type="AlphaFoldDB" id="A0A6A6D996"/>
<evidence type="ECO:0000313" key="5">
    <source>
        <dbReference type="EMBL" id="KAF2176104.1"/>
    </source>
</evidence>
<dbReference type="PANTHER" id="PTHR42877:SF7">
    <property type="entry name" value="FLAVIN-BINDING MONOOXYGENASE-RELATED"/>
    <property type="match status" value="1"/>
</dbReference>
<dbReference type="Pfam" id="PF00743">
    <property type="entry name" value="FMO-like"/>
    <property type="match status" value="1"/>
</dbReference>
<sequence length="526" mass="60238">MATLQSPDEHRFVIICGAGAAGIIQTCEFIRHKVFPIEEVELIDRNDGFGGVWWSNTYPGAACDIPSHLYSVSWALNPNWGRHYAPQREIQKYFEDIALKYGVDKVTTLNTEIKRATWDENQMLWVVETRHRHTGVRKVWTCNMFISAAGQFSVPKKAEIPGLDVFKGEEWHTVQWPKNADLRGKTLGIIGTGPSAAQLIPKIHKLVARMIIYQRSPSFCIPRRDEENSPLKKWVFAKIPFAMRLYRSYLYYMGEFLGRNAFVPGTWWQKQAIALAHGHVDNQVRDEKLRGKLKSKDHFGCKRPLVLDDYYPVFNEPNVELVTDSVVGLAEHGIISKNQETRQTDERQVDVLIWGTGFKSGSFGTAVPIVGRKGEFLHEKYSPDNFSLYGVAIDDFPNFFNFLGPNSLSFEQSVMETFEMQSKYILQVARYLYNKNKGSFRYAVMPRADVVKSWTLSLRPGQAKHPAQAPTCHSYYKGESGMVYSYPYRWAKYKQLIKKPNLEKDWVLLWGRPGSKSTSITKIGLP</sequence>
<keyword evidence="3" id="KW-0274">FAD</keyword>
<dbReference type="InterPro" id="IPR020946">
    <property type="entry name" value="Flavin_mOase-like"/>
</dbReference>
<dbReference type="InterPro" id="IPR036188">
    <property type="entry name" value="FAD/NAD-bd_sf"/>
</dbReference>
<gene>
    <name evidence="5" type="ORF">K469DRAFT_679182</name>
</gene>
<dbReference type="PANTHER" id="PTHR42877">
    <property type="entry name" value="L-ORNITHINE N(5)-MONOOXYGENASE-RELATED"/>
    <property type="match status" value="1"/>
</dbReference>
<evidence type="ECO:0000256" key="3">
    <source>
        <dbReference type="ARBA" id="ARBA00022827"/>
    </source>
</evidence>
<comment type="similarity">
    <text evidence="1">Belongs to the FAD-binding monooxygenase family.</text>
</comment>
<evidence type="ECO:0000256" key="4">
    <source>
        <dbReference type="ARBA" id="ARBA00023002"/>
    </source>
</evidence>
<accession>A0A6A6D996</accession>
<dbReference type="EMBL" id="ML994715">
    <property type="protein sequence ID" value="KAF2176104.1"/>
    <property type="molecule type" value="Genomic_DNA"/>
</dbReference>
<dbReference type="GO" id="GO:0004499">
    <property type="term" value="F:N,N-dimethylaniline monooxygenase activity"/>
    <property type="evidence" value="ECO:0007669"/>
    <property type="project" value="InterPro"/>
</dbReference>
<evidence type="ECO:0000313" key="6">
    <source>
        <dbReference type="Proteomes" id="UP000800200"/>
    </source>
</evidence>
<reference evidence="5" key="1">
    <citation type="journal article" date="2020" name="Stud. Mycol.">
        <title>101 Dothideomycetes genomes: a test case for predicting lifestyles and emergence of pathogens.</title>
        <authorList>
            <person name="Haridas S."/>
            <person name="Albert R."/>
            <person name="Binder M."/>
            <person name="Bloem J."/>
            <person name="Labutti K."/>
            <person name="Salamov A."/>
            <person name="Andreopoulos B."/>
            <person name="Baker S."/>
            <person name="Barry K."/>
            <person name="Bills G."/>
            <person name="Bluhm B."/>
            <person name="Cannon C."/>
            <person name="Castanera R."/>
            <person name="Culley D."/>
            <person name="Daum C."/>
            <person name="Ezra D."/>
            <person name="Gonzalez J."/>
            <person name="Henrissat B."/>
            <person name="Kuo A."/>
            <person name="Liang C."/>
            <person name="Lipzen A."/>
            <person name="Lutzoni F."/>
            <person name="Magnuson J."/>
            <person name="Mondo S."/>
            <person name="Nolan M."/>
            <person name="Ohm R."/>
            <person name="Pangilinan J."/>
            <person name="Park H.-J."/>
            <person name="Ramirez L."/>
            <person name="Alfaro M."/>
            <person name="Sun H."/>
            <person name="Tritt A."/>
            <person name="Yoshinaga Y."/>
            <person name="Zwiers L.-H."/>
            <person name="Turgeon B."/>
            <person name="Goodwin S."/>
            <person name="Spatafora J."/>
            <person name="Crous P."/>
            <person name="Grigoriev I."/>
        </authorList>
    </citation>
    <scope>NUCLEOTIDE SEQUENCE</scope>
    <source>
        <strain evidence="5">CBS 207.26</strain>
    </source>
</reference>
<dbReference type="GO" id="GO:0050661">
    <property type="term" value="F:NADP binding"/>
    <property type="evidence" value="ECO:0007669"/>
    <property type="project" value="InterPro"/>
</dbReference>
<dbReference type="OrthoDB" id="74360at2759"/>
<dbReference type="InterPro" id="IPR051209">
    <property type="entry name" value="FAD-bind_Monooxygenase_sf"/>
</dbReference>
<dbReference type="SUPFAM" id="SSF51905">
    <property type="entry name" value="FAD/NAD(P)-binding domain"/>
    <property type="match status" value="2"/>
</dbReference>
<keyword evidence="2" id="KW-0285">Flavoprotein</keyword>
<evidence type="ECO:0000256" key="2">
    <source>
        <dbReference type="ARBA" id="ARBA00022630"/>
    </source>
</evidence>
<evidence type="ECO:0000256" key="1">
    <source>
        <dbReference type="ARBA" id="ARBA00010139"/>
    </source>
</evidence>
<keyword evidence="6" id="KW-1185">Reference proteome</keyword>
<dbReference type="Gene3D" id="3.50.50.60">
    <property type="entry name" value="FAD/NAD(P)-binding domain"/>
    <property type="match status" value="2"/>
</dbReference>
<proteinExistence type="inferred from homology"/>
<keyword evidence="4" id="KW-0560">Oxidoreductase</keyword>